<feature type="non-terminal residue" evidence="1">
    <location>
        <position position="33"/>
    </location>
</feature>
<keyword evidence="2" id="KW-1185">Reference proteome</keyword>
<proteinExistence type="predicted"/>
<organism evidence="1 2">
    <name type="scientific">Haematococcus lacustris</name>
    <name type="common">Green alga</name>
    <name type="synonym">Haematococcus pluvialis</name>
    <dbReference type="NCBI Taxonomy" id="44745"/>
    <lineage>
        <taxon>Eukaryota</taxon>
        <taxon>Viridiplantae</taxon>
        <taxon>Chlorophyta</taxon>
        <taxon>core chlorophytes</taxon>
        <taxon>Chlorophyceae</taxon>
        <taxon>CS clade</taxon>
        <taxon>Chlamydomonadales</taxon>
        <taxon>Haematococcaceae</taxon>
        <taxon>Haematococcus</taxon>
    </lineage>
</organism>
<dbReference type="Proteomes" id="UP000485058">
    <property type="component" value="Unassembled WGS sequence"/>
</dbReference>
<name>A0A6A0A086_HAELA</name>
<comment type="caution">
    <text evidence="1">The sequence shown here is derived from an EMBL/GenBank/DDBJ whole genome shotgun (WGS) entry which is preliminary data.</text>
</comment>
<evidence type="ECO:0000313" key="1">
    <source>
        <dbReference type="EMBL" id="GFH24634.1"/>
    </source>
</evidence>
<evidence type="ECO:0000313" key="2">
    <source>
        <dbReference type="Proteomes" id="UP000485058"/>
    </source>
</evidence>
<accession>A0A6A0A086</accession>
<reference evidence="1 2" key="1">
    <citation type="submission" date="2020-02" db="EMBL/GenBank/DDBJ databases">
        <title>Draft genome sequence of Haematococcus lacustris strain NIES-144.</title>
        <authorList>
            <person name="Morimoto D."/>
            <person name="Nakagawa S."/>
            <person name="Yoshida T."/>
            <person name="Sawayama S."/>
        </authorList>
    </citation>
    <scope>NUCLEOTIDE SEQUENCE [LARGE SCALE GENOMIC DNA]</scope>
    <source>
        <strain evidence="1 2">NIES-144</strain>
    </source>
</reference>
<gene>
    <name evidence="1" type="ORF">HaLaN_22465</name>
</gene>
<feature type="non-terminal residue" evidence="1">
    <location>
        <position position="1"/>
    </location>
</feature>
<sequence>AWATSGCETSHPRRSPLWHSTVISLQLVHVCHA</sequence>
<protein>
    <submittedName>
        <fullName evidence="1">Uncharacterized protein</fullName>
    </submittedName>
</protein>
<dbReference type="EMBL" id="BLLF01002590">
    <property type="protein sequence ID" value="GFH24634.1"/>
    <property type="molecule type" value="Genomic_DNA"/>
</dbReference>
<dbReference type="AlphaFoldDB" id="A0A6A0A086"/>